<evidence type="ECO:0000313" key="2">
    <source>
        <dbReference type="Proteomes" id="UP001236652"/>
    </source>
</evidence>
<dbReference type="EMBL" id="CP126447">
    <property type="protein sequence ID" value="WIG00324.1"/>
    <property type="molecule type" value="Genomic_DNA"/>
</dbReference>
<accession>A0ABY8V3W4</accession>
<evidence type="ECO:0000313" key="1">
    <source>
        <dbReference type="EMBL" id="WIG00324.1"/>
    </source>
</evidence>
<evidence type="ECO:0008006" key="3">
    <source>
        <dbReference type="Google" id="ProtNLM"/>
    </source>
</evidence>
<keyword evidence="1" id="KW-0614">Plasmid</keyword>
<reference evidence="1 2" key="1">
    <citation type="submission" date="2023-05" db="EMBL/GenBank/DDBJ databases">
        <title>Comparative genomics reveals the evidence of polycyclic aromatic hydrocarbons degradation in moderately halophilic genus Pontibacillus.</title>
        <authorList>
            <person name="Yang H."/>
            <person name="Qian Z."/>
        </authorList>
    </citation>
    <scope>NUCLEOTIDE SEQUENCE [LARGE SCALE GENOMIC DNA]</scope>
    <source>
        <strain evidence="2">HN14</strain>
        <plasmid evidence="1 2">unnamed</plasmid>
    </source>
</reference>
<keyword evidence="2" id="KW-1185">Reference proteome</keyword>
<dbReference type="Gene3D" id="1.10.260.40">
    <property type="entry name" value="lambda repressor-like DNA-binding domains"/>
    <property type="match status" value="1"/>
</dbReference>
<dbReference type="Proteomes" id="UP001236652">
    <property type="component" value="Plasmid unnamed"/>
</dbReference>
<dbReference type="RefSeq" id="WP_231419939.1">
    <property type="nucleotide sequence ID" value="NZ_CP126447.1"/>
</dbReference>
<protein>
    <recommendedName>
        <fullName evidence="3">HTH cro/C1-type domain-containing protein</fullName>
    </recommendedName>
</protein>
<sequence length="157" mass="18264">MEYIDKKNPKHKKIKLKNECIGAIGYKVRKLENETKEELKVIKETINYLVNAEGYKQKEVAEAMRVAAGDLSKIKNGKRVNLKKETEEKYMYRLAKAGFIEMKEDFKFKFKEEDEDEEGNASFSFLAKALEQINQMDPGELESFLNIVKDSQTKKRA</sequence>
<geneLocation type="plasmid" evidence="1 2">
    <name>unnamed</name>
</geneLocation>
<name>A0ABY8V3W4_9BACI</name>
<organism evidence="1 2">
    <name type="scientific">Pontibacillus chungwhensis</name>
    <dbReference type="NCBI Taxonomy" id="265426"/>
    <lineage>
        <taxon>Bacteria</taxon>
        <taxon>Bacillati</taxon>
        <taxon>Bacillota</taxon>
        <taxon>Bacilli</taxon>
        <taxon>Bacillales</taxon>
        <taxon>Bacillaceae</taxon>
        <taxon>Pontibacillus</taxon>
    </lineage>
</organism>
<dbReference type="InterPro" id="IPR010982">
    <property type="entry name" value="Lambda_DNA-bd_dom_sf"/>
</dbReference>
<proteinExistence type="predicted"/>
<gene>
    <name evidence="1" type="ORF">QNI29_20975</name>
</gene>